<name>A0A0B9G6T6_9GAMM</name>
<sequence>MTDKTLKERLPVGSPRNKVEYLADEFEKTANDLYSRLGDKAVNLLSNPNFTEFLTKYRPSTVEANTLITASNVPDISRGTKNGRGSTLLAPYWAVEHQVDEYLSFNHYIQRGGDEIKPHLNPECGELHLSGDTTLYQILNIPLGGSLHNEVKARVSLFNLSPGTKITVGVRDINLENKGPFLDGNVFHWFETIEYNDEFIADTPKTFDFEPFLVGYHGWWFNPTKVFYIRIENPSSRRYAIESAQLWHSKIYGKSPDSFTHNHAPNAYYDFPAESPIDVFYDLPIEFLGNNKIRFSRSRPIDAPYGLLNHMIFTGERYDSEFRVLEIAPSSVTIQINSEQYEHYREHGDHILYCCQYSKMPIGLGFYE</sequence>
<dbReference type="Proteomes" id="UP000031278">
    <property type="component" value="Unassembled WGS sequence"/>
</dbReference>
<comment type="caution">
    <text evidence="1">The sequence shown here is derived from an EMBL/GenBank/DDBJ whole genome shotgun (WGS) entry which is preliminary data.</text>
</comment>
<proteinExistence type="predicted"/>
<organism evidence="1 2">
    <name type="scientific">Photobacterium gaetbulicola</name>
    <dbReference type="NCBI Taxonomy" id="1295392"/>
    <lineage>
        <taxon>Bacteria</taxon>
        <taxon>Pseudomonadati</taxon>
        <taxon>Pseudomonadota</taxon>
        <taxon>Gammaproteobacteria</taxon>
        <taxon>Vibrionales</taxon>
        <taxon>Vibrionaceae</taxon>
        <taxon>Photobacterium</taxon>
    </lineage>
</organism>
<accession>A0A0B9G6T6</accession>
<dbReference type="AlphaFoldDB" id="A0A0B9G6T6"/>
<evidence type="ECO:0000313" key="1">
    <source>
        <dbReference type="EMBL" id="KHT64354.1"/>
    </source>
</evidence>
<reference evidence="1 2" key="1">
    <citation type="submission" date="2014-12" db="EMBL/GenBank/DDBJ databases">
        <title>Genome sequencing of Photobacterium gaetbulicola AD005a.</title>
        <authorList>
            <person name="Adrian T.G.S."/>
            <person name="Chan K.G."/>
        </authorList>
    </citation>
    <scope>NUCLEOTIDE SEQUENCE [LARGE SCALE GENOMIC DNA]</scope>
    <source>
        <strain evidence="1 2">AD005a</strain>
    </source>
</reference>
<dbReference type="RefSeq" id="WP_039460055.1">
    <property type="nucleotide sequence ID" value="NZ_JWLZ01000100.1"/>
</dbReference>
<gene>
    <name evidence="1" type="ORF">RJ45_06945</name>
</gene>
<evidence type="ECO:0000313" key="2">
    <source>
        <dbReference type="Proteomes" id="UP000031278"/>
    </source>
</evidence>
<dbReference type="EMBL" id="JWLZ01000100">
    <property type="protein sequence ID" value="KHT64354.1"/>
    <property type="molecule type" value="Genomic_DNA"/>
</dbReference>
<protein>
    <submittedName>
        <fullName evidence="1">Uncharacterized protein</fullName>
    </submittedName>
</protein>